<gene>
    <name evidence="1" type="ORF">DIZ80_12255</name>
</gene>
<proteinExistence type="predicted"/>
<organism evidence="1 2">
    <name type="scientific">endosymbiont of Galathealinum brachiosum</name>
    <dbReference type="NCBI Taxonomy" id="2200906"/>
    <lineage>
        <taxon>Bacteria</taxon>
        <taxon>Pseudomonadati</taxon>
        <taxon>Pseudomonadota</taxon>
        <taxon>Gammaproteobacteria</taxon>
        <taxon>sulfur-oxidizing symbionts</taxon>
    </lineage>
</organism>
<dbReference type="AlphaFoldDB" id="A0A370DFE0"/>
<dbReference type="EMBL" id="QFXC01000011">
    <property type="protein sequence ID" value="RDH83027.1"/>
    <property type="molecule type" value="Genomic_DNA"/>
</dbReference>
<evidence type="ECO:0000313" key="1">
    <source>
        <dbReference type="EMBL" id="RDH83027.1"/>
    </source>
</evidence>
<dbReference type="Proteomes" id="UP000254266">
    <property type="component" value="Unassembled WGS sequence"/>
</dbReference>
<dbReference type="InterPro" id="IPR010281">
    <property type="entry name" value="DUF885"/>
</dbReference>
<dbReference type="PANTHER" id="PTHR33361">
    <property type="entry name" value="GLR0591 PROTEIN"/>
    <property type="match status" value="1"/>
</dbReference>
<name>A0A370DFE0_9GAMM</name>
<dbReference type="Pfam" id="PF05960">
    <property type="entry name" value="DUF885"/>
    <property type="match status" value="1"/>
</dbReference>
<dbReference type="PANTHER" id="PTHR33361:SF15">
    <property type="entry name" value="DUF885 FAMILY LIPOPROTEIN"/>
    <property type="match status" value="1"/>
</dbReference>
<evidence type="ECO:0000313" key="2">
    <source>
        <dbReference type="Proteomes" id="UP000254266"/>
    </source>
</evidence>
<comment type="caution">
    <text evidence="1">The sequence shown here is derived from an EMBL/GenBank/DDBJ whole genome shotgun (WGS) entry which is preliminary data.</text>
</comment>
<protein>
    <recommendedName>
        <fullName evidence="3">DUF885 domain-containing protein</fullName>
    </recommendedName>
</protein>
<accession>A0A370DFE0</accession>
<reference evidence="1 2" key="1">
    <citation type="journal article" date="2018" name="ISME J.">
        <title>Endosymbiont genomes yield clues of tubeworm success.</title>
        <authorList>
            <person name="Li Y."/>
            <person name="Liles M.R."/>
            <person name="Halanych K.M."/>
        </authorList>
    </citation>
    <scope>NUCLEOTIDE SEQUENCE [LARGE SCALE GENOMIC DNA]</scope>
    <source>
        <strain evidence="1">A1464</strain>
    </source>
</reference>
<evidence type="ECO:0008006" key="3">
    <source>
        <dbReference type="Google" id="ProtNLM"/>
    </source>
</evidence>
<keyword evidence="2" id="KW-1185">Reference proteome</keyword>
<sequence length="557" mass="64483">MLNNTTQETFNSLQEQYYSAWFRFHPEMAVHIGVSGYEEYLTPFSDEEIGALISLNKKIIFSLEELTISELTINQQMDYSILYNAASIELHELIERDWRFLMPQKYLPLEAIHQLINRPVDNLHQAMKRRLKSVPEYLRSAKNYLLQQPENIPENWVLDAISGANAGAIYFRDLARNPEIIHKFKNPARLQPVFDEAAHAMEEFERFLRKDIQPVAKGSFSCGKNHFNTLLNNWHCLGVDAEKLYEFGESLFNQTQQELKELCKSLPGSDDIEEQLARIRHQHPDAKGEHLMNAYRSRMKAAYNFVVEQGLVAVPETQALKVVETPVFLRHEIPFAAYDEPSYKDPQQKGYYYVTPVRSDGHLLEHNWTSIDLTCVHEAFPGHHLQFVTANKNPENSLPRLLNTSATFYEGWALYCEDMMQEQGFLDQPEHYFMMLRDRLWRALRVMLDVELHTQNLSIDKAAQRMCDVLGFSIDQAKADLSWYSQSPTVPMGYATGWALMKALRDEESKKEDFNLKNFHGRLLSVGSCALSLVIKNEFGEQAWINARNKVFNLTGK</sequence>